<dbReference type="RefSeq" id="WP_013015828.1">
    <property type="nucleotide sequence ID" value="NC_013947.1"/>
</dbReference>
<dbReference type="AlphaFoldDB" id="D3Q5V8"/>
<feature type="transmembrane region" description="Helical" evidence="1">
    <location>
        <begin position="74"/>
        <end position="92"/>
    </location>
</feature>
<organism evidence="2 3">
    <name type="scientific">Stackebrandtia nassauensis (strain DSM 44728 / CIP 108903 / NRRL B-16338 / NBRC 102104 / LLR-40K-21)</name>
    <dbReference type="NCBI Taxonomy" id="446470"/>
    <lineage>
        <taxon>Bacteria</taxon>
        <taxon>Bacillati</taxon>
        <taxon>Actinomycetota</taxon>
        <taxon>Actinomycetes</taxon>
        <taxon>Glycomycetales</taxon>
        <taxon>Glycomycetaceae</taxon>
        <taxon>Stackebrandtia</taxon>
    </lineage>
</organism>
<feature type="transmembrane region" description="Helical" evidence="1">
    <location>
        <begin position="283"/>
        <end position="306"/>
    </location>
</feature>
<proteinExistence type="predicted"/>
<protein>
    <submittedName>
        <fullName evidence="2">Uncharacterized protein</fullName>
    </submittedName>
</protein>
<evidence type="ECO:0000313" key="2">
    <source>
        <dbReference type="EMBL" id="ADD40257.1"/>
    </source>
</evidence>
<feature type="transmembrane region" description="Helical" evidence="1">
    <location>
        <begin position="184"/>
        <end position="208"/>
    </location>
</feature>
<name>D3Q5V8_STANL</name>
<evidence type="ECO:0000313" key="3">
    <source>
        <dbReference type="Proteomes" id="UP000000844"/>
    </source>
</evidence>
<dbReference type="Proteomes" id="UP000000844">
    <property type="component" value="Chromosome"/>
</dbReference>
<dbReference type="HOGENOM" id="CLU_833965_0_0_11"/>
<keyword evidence="1" id="KW-0812">Transmembrane</keyword>
<dbReference type="EMBL" id="CP001778">
    <property type="protein sequence ID" value="ADD40257.1"/>
    <property type="molecule type" value="Genomic_DNA"/>
</dbReference>
<gene>
    <name evidence="2" type="ordered locus">Snas_0543</name>
</gene>
<dbReference type="STRING" id="446470.Snas_0543"/>
<dbReference type="KEGG" id="sna:Snas_0543"/>
<keyword evidence="1" id="KW-1133">Transmembrane helix</keyword>
<keyword evidence="1" id="KW-0472">Membrane</keyword>
<feature type="transmembrane region" description="Helical" evidence="1">
    <location>
        <begin position="101"/>
        <end position="119"/>
    </location>
</feature>
<feature type="transmembrane region" description="Helical" evidence="1">
    <location>
        <begin position="30"/>
        <end position="54"/>
    </location>
</feature>
<feature type="transmembrane region" description="Helical" evidence="1">
    <location>
        <begin position="251"/>
        <end position="271"/>
    </location>
</feature>
<feature type="transmembrane region" description="Helical" evidence="1">
    <location>
        <begin position="139"/>
        <end position="163"/>
    </location>
</feature>
<feature type="transmembrane region" description="Helical" evidence="1">
    <location>
        <begin position="220"/>
        <end position="244"/>
    </location>
</feature>
<evidence type="ECO:0000256" key="1">
    <source>
        <dbReference type="SAM" id="Phobius"/>
    </source>
</evidence>
<keyword evidence="3" id="KW-1185">Reference proteome</keyword>
<reference evidence="2 3" key="1">
    <citation type="journal article" date="2009" name="Stand. Genomic Sci.">
        <title>Complete genome sequence of Stackebrandtia nassauensis type strain (LLR-40K-21).</title>
        <authorList>
            <person name="Munk C."/>
            <person name="Lapidus A."/>
            <person name="Copeland A."/>
            <person name="Jando M."/>
            <person name="Mayilraj S."/>
            <person name="Glavina Del Rio T."/>
            <person name="Nolan M."/>
            <person name="Chen F."/>
            <person name="Lucas S."/>
            <person name="Tice H."/>
            <person name="Cheng J.F."/>
            <person name="Han C."/>
            <person name="Detter J.C."/>
            <person name="Bruce D."/>
            <person name="Goodwin L."/>
            <person name="Chain P."/>
            <person name="Pitluck S."/>
            <person name="Goker M."/>
            <person name="Ovchinikova G."/>
            <person name="Pati A."/>
            <person name="Ivanova N."/>
            <person name="Mavromatis K."/>
            <person name="Chen A."/>
            <person name="Palaniappan K."/>
            <person name="Land M."/>
            <person name="Hauser L."/>
            <person name="Chang Y.J."/>
            <person name="Jeffries C.D."/>
            <person name="Bristow J."/>
            <person name="Eisen J.A."/>
            <person name="Markowitz V."/>
            <person name="Hugenholtz P."/>
            <person name="Kyrpides N.C."/>
            <person name="Klenk H.P."/>
        </authorList>
    </citation>
    <scope>NUCLEOTIDE SEQUENCE [LARGE SCALE GENOMIC DNA]</scope>
    <source>
        <strain evidence="3">DSM 44728 / CIP 108903 / NRRL B-16338 / NBRC 102104 / LLR-40K-21</strain>
    </source>
</reference>
<sequence length="333" mass="34640">MSQQPYDPAVTGGFTVADGFSVIPPKRPTAVTLASAIMLAIAGLSGLGALVLIVVEVLDNPDPGSVLQSVRFDLGLWLFLLAVGVAPCALLVRNGSDGGRLATFTLLGIATLSCFGNAMQTLVELSGSIDVAIVAVPLWLLAAALTVTPVVALASPAASRWFWEQRREVSIMDPAVAVPRPTMFTVGVAFVALTALLDIAAKAAYLALMFNTSGIDIATYYLGFFASSAAPLIAVLVATVGLAVRSDLARVLAFGACGFYVYSGLRSQIGLVTNLDMYAIDVWFVVTFALGLLAAVSSTVALVALYRPQVSLWLGQNRFGVEPAGSASGDVHQ</sequence>
<accession>D3Q5V8</accession>